<evidence type="ECO:0000313" key="1">
    <source>
        <dbReference type="EMBL" id="KAJ9115598.1"/>
    </source>
</evidence>
<dbReference type="Proteomes" id="UP001230649">
    <property type="component" value="Unassembled WGS sequence"/>
</dbReference>
<dbReference type="EMBL" id="JASBWS010000005">
    <property type="protein sequence ID" value="KAJ9115598.1"/>
    <property type="molecule type" value="Genomic_DNA"/>
</dbReference>
<evidence type="ECO:0000313" key="2">
    <source>
        <dbReference type="Proteomes" id="UP001230649"/>
    </source>
</evidence>
<protein>
    <submittedName>
        <fullName evidence="1">Uncharacterized protein</fullName>
    </submittedName>
</protein>
<keyword evidence="2" id="KW-1185">Reference proteome</keyword>
<name>A0ACC2WUX2_9TREE</name>
<proteinExistence type="predicted"/>
<comment type="caution">
    <text evidence="1">The sequence shown here is derived from an EMBL/GenBank/DDBJ whole genome shotgun (WGS) entry which is preliminary data.</text>
</comment>
<gene>
    <name evidence="1" type="ORF">QFC20_000923</name>
</gene>
<sequence>MTIYNSPYPPMELAPPNTIFRHHLPAQPRFPDYPAFIDAITGRTVTLSHLRSTALQLGVGLRNKYNLKPKSRIIVYSPNSVDFPIIFFGCQSIGVITSLANASYTAKELAHQIRDGQADLAFVHPAIFEAYVGAIDILKKEGNKIPKVFWALPGDSIPAALKEKTKGIDAYDSIFASQAEVGDFGGVELKEGDYNDCAVLCYSSGTTGLAKGVMTTHENLNVVGQISRAASPPDMKNGRGQSILGVLPMFHIYGMVKLINYPTTIGVPVIVLPKFIDTLFFESIQKYKITYAFLVPPIILHLANNPIAEKYDLSSLSNVMSGAAPLGAGLTKKVKQRFPKVNVSQGYGLTETTAPCHSQNVEDGKVFFGSCGKLLPNLQVRLVDIDLQDVKKGTPGEICIRGPTVMKGYWNNEKATRESFFDGDWYRTGDIAQIDEHGNHFIVDRLKELIKYKGFQVPPADLEALLLSHLRVDDVGVIGITDIERATELPRAYVVPSGGLDKLSESERKALSKELTDWVAANVANHKQLRGGCILIEAIPKSAAGKILRKELREKAKVDGQQASDAVNSTVKRMAKL</sequence>
<accession>A0ACC2WUX2</accession>
<organism evidence="1 2">
    <name type="scientific">Naganishia adeliensis</name>
    <dbReference type="NCBI Taxonomy" id="92952"/>
    <lineage>
        <taxon>Eukaryota</taxon>
        <taxon>Fungi</taxon>
        <taxon>Dikarya</taxon>
        <taxon>Basidiomycota</taxon>
        <taxon>Agaricomycotina</taxon>
        <taxon>Tremellomycetes</taxon>
        <taxon>Filobasidiales</taxon>
        <taxon>Filobasidiaceae</taxon>
        <taxon>Naganishia</taxon>
    </lineage>
</organism>
<reference evidence="1" key="1">
    <citation type="submission" date="2023-04" db="EMBL/GenBank/DDBJ databases">
        <title>Draft Genome sequencing of Naganishia species isolated from polar environments using Oxford Nanopore Technology.</title>
        <authorList>
            <person name="Leo P."/>
            <person name="Venkateswaran K."/>
        </authorList>
    </citation>
    <scope>NUCLEOTIDE SEQUENCE</scope>
    <source>
        <strain evidence="1">MNA-CCFEE 5262</strain>
    </source>
</reference>